<organism evidence="3 4">
    <name type="scientific">Nonomuraea zeae</name>
    <dbReference type="NCBI Taxonomy" id="1642303"/>
    <lineage>
        <taxon>Bacteria</taxon>
        <taxon>Bacillati</taxon>
        <taxon>Actinomycetota</taxon>
        <taxon>Actinomycetes</taxon>
        <taxon>Streptosporangiales</taxon>
        <taxon>Streptosporangiaceae</taxon>
        <taxon>Nonomuraea</taxon>
    </lineage>
</organism>
<dbReference type="EMBL" id="VCKX01000026">
    <property type="protein sequence ID" value="TMR36249.1"/>
    <property type="molecule type" value="Genomic_DNA"/>
</dbReference>
<feature type="region of interest" description="Disordered" evidence="1">
    <location>
        <begin position="41"/>
        <end position="63"/>
    </location>
</feature>
<evidence type="ECO:0000259" key="2">
    <source>
        <dbReference type="Pfam" id="PF19266"/>
    </source>
</evidence>
<dbReference type="Proteomes" id="UP000306628">
    <property type="component" value="Unassembled WGS sequence"/>
</dbReference>
<evidence type="ECO:0000256" key="1">
    <source>
        <dbReference type="SAM" id="MobiDB-lite"/>
    </source>
</evidence>
<evidence type="ECO:0000313" key="3">
    <source>
        <dbReference type="EMBL" id="TMR36249.1"/>
    </source>
</evidence>
<accession>A0A5S4GTS9</accession>
<reference evidence="3 4" key="1">
    <citation type="submission" date="2019-05" db="EMBL/GenBank/DDBJ databases">
        <title>Draft genome sequence of Nonomuraea zeae DSM 100528.</title>
        <authorList>
            <person name="Saricaoglu S."/>
            <person name="Isik K."/>
        </authorList>
    </citation>
    <scope>NUCLEOTIDE SEQUENCE [LARGE SCALE GENOMIC DNA]</scope>
    <source>
        <strain evidence="3 4">DSM 100528</strain>
    </source>
</reference>
<feature type="domain" description="Contractile injection system tube protein N-terminal" evidence="2">
    <location>
        <begin position="30"/>
        <end position="157"/>
    </location>
</feature>
<dbReference type="InterPro" id="IPR045361">
    <property type="entry name" value="CIS_tube_prot_N"/>
</dbReference>
<feature type="region of interest" description="Disordered" evidence="1">
    <location>
        <begin position="158"/>
        <end position="194"/>
    </location>
</feature>
<dbReference type="RefSeq" id="WP_138689664.1">
    <property type="nucleotide sequence ID" value="NZ_JBHSAZ010000026.1"/>
</dbReference>
<name>A0A5S4GTS9_9ACTN</name>
<feature type="compositionally biased region" description="Low complexity" evidence="1">
    <location>
        <begin position="355"/>
        <end position="375"/>
    </location>
</feature>
<dbReference type="AlphaFoldDB" id="A0A5S4GTS9"/>
<feature type="region of interest" description="Disordered" evidence="1">
    <location>
        <begin position="355"/>
        <end position="389"/>
    </location>
</feature>
<feature type="region of interest" description="Disordered" evidence="1">
    <location>
        <begin position="297"/>
        <end position="342"/>
    </location>
</feature>
<feature type="compositionally biased region" description="Low complexity" evidence="1">
    <location>
        <begin position="304"/>
        <end position="325"/>
    </location>
</feature>
<protein>
    <recommendedName>
        <fullName evidence="2">Contractile injection system tube protein N-terminal domain-containing protein</fullName>
    </recommendedName>
</protein>
<evidence type="ECO:0000313" key="4">
    <source>
        <dbReference type="Proteomes" id="UP000306628"/>
    </source>
</evidence>
<proteinExistence type="predicted"/>
<dbReference type="OrthoDB" id="9815939at2"/>
<dbReference type="Pfam" id="PF19266">
    <property type="entry name" value="CIS_tube"/>
    <property type="match status" value="1"/>
</dbReference>
<sequence length="389" mass="39829">MTEPAKARLYPLSKEGEGPNHEPIYRRLEAGSVTVQFNPATLTLQHPNSQDAGGKTTGTQKRQYPSVNPATLGFSLEFDTAELADAGGAKGVRTLTEQVLAFARPGKNGQAPPPMAFVWGGFEFRGIVTSISEEIDFFDPQGVPLRAKLTLAITEQDPSFEAGKTEPARRSQQGATPPGGTGAAPGRSGTATPDTVVEALDGESAQQLATRAGGDPAAWRSVMNGLDSPLGLRAGTQVQIGPELRSSGSPGRATGFAATPPDALAGPVPPAAAESAGFVLTQAGGLARAAARSAQDRAERAADAARAAFGTTRPPAPAAAGSRTAGPGGSARAELRPDPRAQTYGLAVPLRARARTATPAEPAAAAPQRCRPCAAGEQRRRDAPPGTIA</sequence>
<keyword evidence="4" id="KW-1185">Reference proteome</keyword>
<comment type="caution">
    <text evidence="3">The sequence shown here is derived from an EMBL/GenBank/DDBJ whole genome shotgun (WGS) entry which is preliminary data.</text>
</comment>
<gene>
    <name evidence="3" type="ORF">ETD85_11630</name>
</gene>
<feature type="region of interest" description="Disordered" evidence="1">
    <location>
        <begin position="1"/>
        <end position="22"/>
    </location>
</feature>
<feature type="compositionally biased region" description="Low complexity" evidence="1">
    <location>
        <begin position="184"/>
        <end position="193"/>
    </location>
</feature>